<evidence type="ECO:0008006" key="4">
    <source>
        <dbReference type="Google" id="ProtNLM"/>
    </source>
</evidence>
<name>A0AAU9CMJ4_9GAMM</name>
<evidence type="ECO:0000256" key="1">
    <source>
        <dbReference type="SAM" id="Phobius"/>
    </source>
</evidence>
<feature type="transmembrane region" description="Helical" evidence="1">
    <location>
        <begin position="27"/>
        <end position="47"/>
    </location>
</feature>
<keyword evidence="3" id="KW-1185">Reference proteome</keyword>
<keyword evidence="1" id="KW-0812">Transmembrane</keyword>
<reference evidence="3" key="1">
    <citation type="journal article" date="2024" name="Int. J. Syst. Evol. Microbiol.">
        <title>Methylomarinovum tepidoasis sp. nov., a moderately thermophilic methanotroph of the family Methylothermaceae isolated from a deep-sea hydrothermal field.</title>
        <authorList>
            <person name="Hirayama H."/>
            <person name="Takaki Y."/>
            <person name="Abe M."/>
            <person name="Miyazaki M."/>
            <person name="Uematsu K."/>
            <person name="Matsui Y."/>
            <person name="Takai K."/>
        </authorList>
    </citation>
    <scope>NUCLEOTIDE SEQUENCE [LARGE SCALE GENOMIC DNA]</scope>
    <source>
        <strain evidence="3">IT-9</strain>
    </source>
</reference>
<feature type="transmembrane region" description="Helical" evidence="1">
    <location>
        <begin position="87"/>
        <end position="109"/>
    </location>
</feature>
<keyword evidence="1" id="KW-0472">Membrane</keyword>
<dbReference type="RefSeq" id="WP_317706036.1">
    <property type="nucleotide sequence ID" value="NZ_AP024714.1"/>
</dbReference>
<evidence type="ECO:0000313" key="2">
    <source>
        <dbReference type="EMBL" id="BCX81098.1"/>
    </source>
</evidence>
<proteinExistence type="predicted"/>
<protein>
    <recommendedName>
        <fullName evidence="4">DUF3147 family protein</fullName>
    </recommendedName>
</protein>
<dbReference type="Proteomes" id="UP001321825">
    <property type="component" value="Chromosome"/>
</dbReference>
<dbReference type="InterPro" id="IPR058117">
    <property type="entry name" value="BV97_02767-like"/>
</dbReference>
<sequence length="113" mass="12306">MLYLLAKTVINALIITAASEAAKRSPLIGAVLASIPLVSVLAMIWMYHEQHDVAQIAAFARDILWLVLPSLLLFAILPLLLQRGLHFYLSLAIAIAVTVAGYGLMVVWLRRGG</sequence>
<organism evidence="2 3">
    <name type="scientific">Methylomarinovum caldicuralii</name>
    <dbReference type="NCBI Taxonomy" id="438856"/>
    <lineage>
        <taxon>Bacteria</taxon>
        <taxon>Pseudomonadati</taxon>
        <taxon>Pseudomonadota</taxon>
        <taxon>Gammaproteobacteria</taxon>
        <taxon>Methylococcales</taxon>
        <taxon>Methylothermaceae</taxon>
        <taxon>Methylomarinovum</taxon>
    </lineage>
</organism>
<dbReference type="KEGG" id="mcau:MIT9_P0676"/>
<dbReference type="AlphaFoldDB" id="A0AAU9CMJ4"/>
<evidence type="ECO:0000313" key="3">
    <source>
        <dbReference type="Proteomes" id="UP001321825"/>
    </source>
</evidence>
<feature type="transmembrane region" description="Helical" evidence="1">
    <location>
        <begin position="59"/>
        <end position="81"/>
    </location>
</feature>
<accession>A0AAU9CMJ4</accession>
<dbReference type="EMBL" id="AP024714">
    <property type="protein sequence ID" value="BCX81098.1"/>
    <property type="molecule type" value="Genomic_DNA"/>
</dbReference>
<gene>
    <name evidence="2" type="ORF">MIT9_P0676</name>
</gene>
<keyword evidence="1" id="KW-1133">Transmembrane helix</keyword>
<dbReference type="NCBIfam" id="NF006749">
    <property type="entry name" value="PRK09272.1-2"/>
    <property type="match status" value="1"/>
</dbReference>